<accession>U2YYF5</accession>
<dbReference type="AlphaFoldDB" id="U2YYF5"/>
<dbReference type="Gene3D" id="3.40.50.2300">
    <property type="match status" value="2"/>
</dbReference>
<evidence type="ECO:0000313" key="2">
    <source>
        <dbReference type="Proteomes" id="UP000016986"/>
    </source>
</evidence>
<organism evidence="1 2">
    <name type="scientific">Halarchaeum acidiphilum MH1-52-1</name>
    <dbReference type="NCBI Taxonomy" id="1261545"/>
    <lineage>
        <taxon>Archaea</taxon>
        <taxon>Methanobacteriati</taxon>
        <taxon>Methanobacteriota</taxon>
        <taxon>Stenosarchaea group</taxon>
        <taxon>Halobacteria</taxon>
        <taxon>Halobacteriales</taxon>
        <taxon>Halobacteriaceae</taxon>
    </lineage>
</organism>
<evidence type="ECO:0000313" key="1">
    <source>
        <dbReference type="EMBL" id="GAD53812.1"/>
    </source>
</evidence>
<dbReference type="Proteomes" id="UP000016986">
    <property type="component" value="Unassembled WGS sequence"/>
</dbReference>
<dbReference type="EMBL" id="BATA01000106">
    <property type="protein sequence ID" value="GAD53812.1"/>
    <property type="molecule type" value="Genomic_DNA"/>
</dbReference>
<keyword evidence="2" id="KW-1185">Reference proteome</keyword>
<name>U2YYF5_9EURY</name>
<protein>
    <submittedName>
        <fullName evidence="1">ABC transporter substrate-binding protein</fullName>
    </submittedName>
</protein>
<proteinExistence type="predicted"/>
<dbReference type="SUPFAM" id="SSF53822">
    <property type="entry name" value="Periplasmic binding protein-like I"/>
    <property type="match status" value="1"/>
</dbReference>
<comment type="caution">
    <text evidence="1">The sequence shown here is derived from an EMBL/GenBank/DDBJ whole genome shotgun (WGS) entry which is preliminary data.</text>
</comment>
<sequence>MYMGVGSYDAVYVYKQAAESAGTVRTGDIDNISDALEKTDYMGASGRIQFTSGDTDYAHDVKYGKDKQPMIARQWQKAENGNGLAGSGGKKVAVWPKEYATGKHQAPPWV</sequence>
<dbReference type="eggNOG" id="arCOG01020">
    <property type="taxonomic scope" value="Archaea"/>
</dbReference>
<dbReference type="InterPro" id="IPR028082">
    <property type="entry name" value="Peripla_BP_I"/>
</dbReference>
<dbReference type="OrthoDB" id="200499at2157"/>
<reference evidence="1 2" key="1">
    <citation type="submission" date="2013-09" db="EMBL/GenBank/DDBJ databases">
        <title>Whole genome sequencing of Halarchaeum acidiphilum strain MH1-52-1.</title>
        <authorList>
            <person name="Shimane Y."/>
            <person name="Minegishi H."/>
            <person name="Nishi S."/>
            <person name="Echigo A."/>
            <person name="Shuto A."/>
            <person name="Konishi M."/>
            <person name="Ito T."/>
            <person name="Ohkuma M."/>
            <person name="Ohta Y."/>
            <person name="Nagano Y."/>
            <person name="Tsubouchi T."/>
            <person name="Mori K."/>
            <person name="Usui K."/>
            <person name="Kamekura M."/>
            <person name="Usami R."/>
            <person name="Takaki Y."/>
            <person name="Hatada Y."/>
        </authorList>
    </citation>
    <scope>NUCLEOTIDE SEQUENCE [LARGE SCALE GENOMIC DNA]</scope>
    <source>
        <strain evidence="1 2">JCM 16109</strain>
    </source>
</reference>
<gene>
    <name evidence="1" type="ORF">MBEHAL_2572</name>
</gene>